<accession>A0A024P614</accession>
<keyword evidence="2" id="KW-1185">Reference proteome</keyword>
<reference evidence="1 2" key="2">
    <citation type="submission" date="2014-05" db="EMBL/GenBank/DDBJ databases">
        <title>Draft genome sequence of Halobacillus karajensis HK-03.</title>
        <authorList>
            <person name="Khelaifia S."/>
            <person name="Croce O."/>
            <person name="Lagier J.C."/>
            <person name="Raoult D."/>
        </authorList>
    </citation>
    <scope>NUCLEOTIDE SEQUENCE [LARGE SCALE GENOMIC DNA]</scope>
    <source>
        <strain evidence="1 2">HD-03</strain>
    </source>
</reference>
<dbReference type="EMBL" id="CCDI010000002">
    <property type="protein sequence ID" value="CDQ23787.1"/>
    <property type="molecule type" value="Genomic_DNA"/>
</dbReference>
<dbReference type="Proteomes" id="UP000028868">
    <property type="component" value="Unassembled WGS sequence"/>
</dbReference>
<protein>
    <submittedName>
        <fullName evidence="1">Uncharacterized protein</fullName>
    </submittedName>
</protein>
<evidence type="ECO:0000313" key="2">
    <source>
        <dbReference type="Proteomes" id="UP000028868"/>
    </source>
</evidence>
<comment type="caution">
    <text evidence="1">The sequence shown here is derived from an EMBL/GenBank/DDBJ whole genome shotgun (WGS) entry which is preliminary data.</text>
</comment>
<reference evidence="2" key="1">
    <citation type="submission" date="2014-03" db="EMBL/GenBank/DDBJ databases">
        <authorList>
            <person name="Urmite Genomes U."/>
        </authorList>
    </citation>
    <scope>NUCLEOTIDE SEQUENCE [LARGE SCALE GENOMIC DNA]</scope>
    <source>
        <strain evidence="2">HD-03</strain>
    </source>
</reference>
<name>A0A024P614_9BACI</name>
<organism evidence="1 2">
    <name type="scientific">Halobacillus karajensis</name>
    <dbReference type="NCBI Taxonomy" id="195088"/>
    <lineage>
        <taxon>Bacteria</taxon>
        <taxon>Bacillati</taxon>
        <taxon>Bacillota</taxon>
        <taxon>Bacilli</taxon>
        <taxon>Bacillales</taxon>
        <taxon>Bacillaceae</taxon>
        <taxon>Halobacillus</taxon>
    </lineage>
</organism>
<dbReference type="AlphaFoldDB" id="A0A024P614"/>
<dbReference type="RefSeq" id="WP_035508155.1">
    <property type="nucleotide sequence ID" value="NZ_CCDH010000003.1"/>
</dbReference>
<evidence type="ECO:0000313" key="1">
    <source>
        <dbReference type="EMBL" id="CDQ23787.1"/>
    </source>
</evidence>
<gene>
    <name evidence="1" type="ORF">BN983_02038</name>
</gene>
<sequence length="103" mass="12135">MVTMDLLNVLHAIAQAVRERDYDSVWEFVVYTAKGFEQEYLHSLDRRKFYNILWEIASITDNKAGYYNIVDKTLSQISDKDEIREAKTVAYPNFDEKEKSFNA</sequence>
<proteinExistence type="predicted"/>